<reference evidence="2 3" key="1">
    <citation type="submission" date="2020-08" db="EMBL/GenBank/DDBJ databases">
        <title>Genomic Encyclopedia of Type Strains, Phase IV (KMG-IV): sequencing the most valuable type-strain genomes for metagenomic binning, comparative biology and taxonomic classification.</title>
        <authorList>
            <person name="Goeker M."/>
        </authorList>
    </citation>
    <scope>NUCLEOTIDE SEQUENCE [LARGE SCALE GENOMIC DNA]</scope>
    <source>
        <strain evidence="2 3">DSM 25622</strain>
    </source>
</reference>
<name>A0A840YNI0_9PROT</name>
<dbReference type="InterPro" id="IPR009057">
    <property type="entry name" value="Homeodomain-like_sf"/>
</dbReference>
<sequence>MSKALSVDLRERVVAAITAGASCRAAAARFGVSASSAIRWATLARKVGSVAPGPLGGDRRTARIKAHAPLILGLVERTSDITLKEIRAELAKNGGPPMASAASDTSMCPLHNGRARRLTRSMAAARVKKATAELTMASWSRARRRHRPNQAKDLSTCADRDPTGRGGKLGARSGRKGCPRSPE</sequence>
<dbReference type="EMBL" id="JACIJD010000055">
    <property type="protein sequence ID" value="MBB5696554.1"/>
    <property type="molecule type" value="Genomic_DNA"/>
</dbReference>
<gene>
    <name evidence="2" type="ORF">FHS87_004625</name>
</gene>
<evidence type="ECO:0000313" key="3">
    <source>
        <dbReference type="Proteomes" id="UP000580654"/>
    </source>
</evidence>
<keyword evidence="3" id="KW-1185">Reference proteome</keyword>
<dbReference type="SUPFAM" id="SSF46689">
    <property type="entry name" value="Homeodomain-like"/>
    <property type="match status" value="1"/>
</dbReference>
<dbReference type="AlphaFoldDB" id="A0A840YNI0"/>
<protein>
    <submittedName>
        <fullName evidence="2">Transposase</fullName>
    </submittedName>
</protein>
<accession>A0A840YNI0</accession>
<feature type="region of interest" description="Disordered" evidence="1">
    <location>
        <begin position="140"/>
        <end position="183"/>
    </location>
</feature>
<comment type="caution">
    <text evidence="2">The sequence shown here is derived from an EMBL/GenBank/DDBJ whole genome shotgun (WGS) entry which is preliminary data.</text>
</comment>
<dbReference type="Proteomes" id="UP000580654">
    <property type="component" value="Unassembled WGS sequence"/>
</dbReference>
<dbReference type="PROSITE" id="PS51257">
    <property type="entry name" value="PROKAR_LIPOPROTEIN"/>
    <property type="match status" value="1"/>
</dbReference>
<feature type="compositionally biased region" description="Basic residues" evidence="1">
    <location>
        <begin position="173"/>
        <end position="183"/>
    </location>
</feature>
<organism evidence="2 3">
    <name type="scientific">Muricoccus pecuniae</name>
    <dbReference type="NCBI Taxonomy" id="693023"/>
    <lineage>
        <taxon>Bacteria</taxon>
        <taxon>Pseudomonadati</taxon>
        <taxon>Pseudomonadota</taxon>
        <taxon>Alphaproteobacteria</taxon>
        <taxon>Acetobacterales</taxon>
        <taxon>Roseomonadaceae</taxon>
        <taxon>Muricoccus</taxon>
    </lineage>
</organism>
<evidence type="ECO:0000313" key="2">
    <source>
        <dbReference type="EMBL" id="MBB5696554.1"/>
    </source>
</evidence>
<proteinExistence type="predicted"/>
<evidence type="ECO:0000256" key="1">
    <source>
        <dbReference type="SAM" id="MobiDB-lite"/>
    </source>
</evidence>